<keyword evidence="6" id="KW-1185">Reference proteome</keyword>
<evidence type="ECO:0000259" key="3">
    <source>
        <dbReference type="Pfam" id="PF03527"/>
    </source>
</evidence>
<dbReference type="InterPro" id="IPR045351">
    <property type="entry name" value="DUF6531"/>
</dbReference>
<gene>
    <name evidence="5" type="ORF">GCM10017557_51040</name>
</gene>
<dbReference type="PANTHER" id="PTHR32305:SF15">
    <property type="entry name" value="PROTEIN RHSA-RELATED"/>
    <property type="match status" value="1"/>
</dbReference>
<organism evidence="5 6">
    <name type="scientific">Streptomyces aurantiacus</name>
    <dbReference type="NCBI Taxonomy" id="47760"/>
    <lineage>
        <taxon>Bacteria</taxon>
        <taxon>Bacillati</taxon>
        <taxon>Actinomycetota</taxon>
        <taxon>Actinomycetes</taxon>
        <taxon>Kitasatosporales</taxon>
        <taxon>Streptomycetaceae</taxon>
        <taxon>Streptomyces</taxon>
        <taxon>Streptomyces aurantiacus group</taxon>
    </lineage>
</organism>
<protein>
    <recommendedName>
        <fullName evidence="7">Type IV secretion protein Rhs</fullName>
    </recommendedName>
</protein>
<feature type="region of interest" description="Disordered" evidence="1">
    <location>
        <begin position="339"/>
        <end position="366"/>
    </location>
</feature>
<dbReference type="InterPro" id="IPR001826">
    <property type="entry name" value="RHS"/>
</dbReference>
<accession>A0A7G1PAW3</accession>
<evidence type="ECO:0000256" key="1">
    <source>
        <dbReference type="SAM" id="MobiDB-lite"/>
    </source>
</evidence>
<proteinExistence type="predicted"/>
<feature type="compositionally biased region" description="Low complexity" evidence="1">
    <location>
        <begin position="119"/>
        <end position="133"/>
    </location>
</feature>
<evidence type="ECO:0008006" key="7">
    <source>
        <dbReference type="Google" id="ProtNLM"/>
    </source>
</evidence>
<dbReference type="Gene3D" id="2.180.10.10">
    <property type="entry name" value="RHS repeat-associated core"/>
    <property type="match status" value="3"/>
</dbReference>
<dbReference type="InterPro" id="IPR022385">
    <property type="entry name" value="Rhs_assc_core"/>
</dbReference>
<reference evidence="5 6" key="1">
    <citation type="journal article" date="2014" name="Int. J. Syst. Evol. Microbiol.">
        <title>Complete genome sequence of Corynebacterium casei LMG S-19264T (=DSM 44701T), isolated from a smear-ripened cheese.</title>
        <authorList>
            <consortium name="US DOE Joint Genome Institute (JGI-PGF)"/>
            <person name="Walter F."/>
            <person name="Albersmeier A."/>
            <person name="Kalinowski J."/>
            <person name="Ruckert C."/>
        </authorList>
    </citation>
    <scope>NUCLEOTIDE SEQUENCE [LARGE SCALE GENOMIC DNA]</scope>
    <source>
        <strain evidence="5 6">JCM 4677</strain>
    </source>
</reference>
<feature type="compositionally biased region" description="Basic and acidic residues" evidence="1">
    <location>
        <begin position="138"/>
        <end position="177"/>
    </location>
</feature>
<sequence>MVAGYRPTDWHVLDLEKDPTPGDPVRVKSLAKSLHDFADDVQDALRLVKGMAEEDAVLTMIGKTAEVFRDEFSGVPKDLKKLKKSYDLAGDALAAYWPKLERAQALADKALAKGREAQADLSSAKSRLSSADSWVSRANKESDKYKDDPTGGKDVEKPDEAKVRAATRDAQSAKDAHTSAQSDVTSAQNALDAAKKMAGDARAMREEAAGEAKRKLDEASDAGIQNRKWYEEVGDWFVDNWDTIVAVCKVVVAVLGIIAMIIGGPILGAIVLIAALVVLADTLSKYAKGQASLWDVAFAALDCIPGMKGLTTLGGLAKGLKALGAGGLKAMAKGLGKRARGLGRKSVKESPTGSSRPKESICSNGTDPVDLATGKMYLPQTDITLPGTLPLVFRRRVESGYRAGWWFGPSWSSTVDQRLEFDDEGVVFIHDEGLLLAYPAPQTGVPVLPSRGPRWPLTRTDSADASTYTITDPSTGHSRRFLRHSDIAVLQSIEDRNGNTITFEYDEQGAPAAVRHSGGYHLKITTEDERITSLHLAGAAPDGGDQEIRRYGYVHGDLTSVTNSSGLPLQFTYDSAGRVTSWTDSNGHSYAYEYDEQDRCIAEGTPEGHMALRISYSGPDGGTGQAITTTTTGEGHTRQFLINDVHQLVAETDPLGRVIRYERDQYDRLLSQTDPLGRVIRFRYDDAGNLTTVVRPDGSEAHSEYNELGLPVRVVNADGETWQQVYDDRGNRVQVTDPVGAVTRYTYDESGNLVSITDALGHTTRFRTDATGLPVRTTDQLGMTTRYERDAFGRRLAVTDPLGRTVRLEWTVEGRLARRTAPDGSYESWTYDGEGNRTSHTDRMGNVSRFEYTCFDLLSARTGPDGVRLEFGHDTELRLTRVTNPLGLTWYYTYDPAGRLTRETDFDGRVTTYVYDAADQLVSRTNALGQVIRYRRDVQGRIASKEADGAATTFSYTPAGRLVRAESSEVTLTRRCGPAGRLFSETVNGRTTKYAQDALGRRTGRVTPTGATSAWSYDPAGRRTQLTTAGRTIAFDYDEAGQEITRHVGENVTLTHAFDRLGRLTGQSAAAADGHTIQDRTYTYRADGNLIRLDDRLNGTRHFDVDTGGRVTGVRSADWTESYAYDSDGNQTHAVWPENHAGHEATGPRTYVGTRITRAGRVRYEHDALGRIVLRQKRRLSRKPETWRYTWDAEDRLTAVTTPNGRLWRYQYDALGRRVAKQRLAPDGETVVESTTFIWDGSVLCEQTTTAADFPDPVTVTWEHQGLRPVSQLERKTADGASQDEIDSRFFTIVNDLVGTPSELVDETGDIAWRSRSTLWGTTTWAADSSAYTPLRFPGQYYDPETGLHYNHHRVYDPETARYISPDPLGLTPSPNPNAYVRNPVIWTDHLGLSPDGCPPLLYRAPKSGQREAARQGLDPSMHGAQGRHEGTAYLGDSPDVAAQYAGEPGFEAGFWEYKMKPEFRDEFPASEYRQVHENSRGAEEYEWVIPEEDIPRFNALIDGEPQWFDSTHGWYERGR</sequence>
<keyword evidence="2" id="KW-0472">Membrane</keyword>
<feature type="compositionally biased region" description="Polar residues" evidence="1">
    <location>
        <begin position="349"/>
        <end position="366"/>
    </location>
</feature>
<dbReference type="PANTHER" id="PTHR32305">
    <property type="match status" value="1"/>
</dbReference>
<keyword evidence="2" id="KW-1133">Transmembrane helix</keyword>
<evidence type="ECO:0000259" key="4">
    <source>
        <dbReference type="Pfam" id="PF20148"/>
    </source>
</evidence>
<evidence type="ECO:0000313" key="6">
    <source>
        <dbReference type="Proteomes" id="UP000516444"/>
    </source>
</evidence>
<dbReference type="KEGG" id="sgm:GCM10017557_51040"/>
<name>A0A7G1PAW3_9ACTN</name>
<dbReference type="InterPro" id="IPR050708">
    <property type="entry name" value="T6SS_VgrG/RHS"/>
</dbReference>
<dbReference type="EMBL" id="AP023440">
    <property type="protein sequence ID" value="BCL30245.1"/>
    <property type="molecule type" value="Genomic_DNA"/>
</dbReference>
<evidence type="ECO:0000313" key="5">
    <source>
        <dbReference type="EMBL" id="BCL30245.1"/>
    </source>
</evidence>
<dbReference type="NCBIfam" id="TIGR01643">
    <property type="entry name" value="YD_repeat_2x"/>
    <property type="match status" value="11"/>
</dbReference>
<feature type="region of interest" description="Disordered" evidence="1">
    <location>
        <begin position="119"/>
        <end position="191"/>
    </location>
</feature>
<dbReference type="Pfam" id="PF20148">
    <property type="entry name" value="DUF6531"/>
    <property type="match status" value="1"/>
</dbReference>
<dbReference type="Pfam" id="PF05593">
    <property type="entry name" value="RHS_repeat"/>
    <property type="match status" value="9"/>
</dbReference>
<feature type="transmembrane region" description="Helical" evidence="2">
    <location>
        <begin position="250"/>
        <end position="280"/>
    </location>
</feature>
<dbReference type="InterPro" id="IPR031325">
    <property type="entry name" value="RHS_repeat"/>
</dbReference>
<evidence type="ECO:0000256" key="2">
    <source>
        <dbReference type="SAM" id="Phobius"/>
    </source>
</evidence>
<dbReference type="InterPro" id="IPR006530">
    <property type="entry name" value="YD"/>
</dbReference>
<dbReference type="Pfam" id="PF03527">
    <property type="entry name" value="RHS"/>
    <property type="match status" value="1"/>
</dbReference>
<dbReference type="NCBIfam" id="TIGR03696">
    <property type="entry name" value="Rhs_assc_core"/>
    <property type="match status" value="1"/>
</dbReference>
<dbReference type="PRINTS" id="PR00394">
    <property type="entry name" value="RHSPROTEIN"/>
</dbReference>
<feature type="domain" description="DUF6531" evidence="4">
    <location>
        <begin position="367"/>
        <end position="437"/>
    </location>
</feature>
<feature type="compositionally biased region" description="Polar residues" evidence="1">
    <location>
        <begin position="178"/>
        <end position="189"/>
    </location>
</feature>
<keyword evidence="2" id="KW-0812">Transmembrane</keyword>
<feature type="domain" description="RHS protein conserved region" evidence="3">
    <location>
        <begin position="1294"/>
        <end position="1324"/>
    </location>
</feature>
<dbReference type="Proteomes" id="UP000516444">
    <property type="component" value="Chromosome"/>
</dbReference>